<evidence type="ECO:0000313" key="1">
    <source>
        <dbReference type="EMBL" id="KAJ2983869.1"/>
    </source>
</evidence>
<dbReference type="Proteomes" id="UP001143856">
    <property type="component" value="Unassembled WGS sequence"/>
</dbReference>
<sequence>MLPTIIDHHQRALNEERKRAQENTDNKRQLKEAQNNEKKVQDNKKEAHDNEEKSQDNEEKVQNNEEKAQDNQEKAQDNANEEQSEMQANVDPVKKFNEEYHSGREPPHITALPETFECIHCHNVIYLKYRVTNEDGLQGHQGGLRLSSRMFVKSRRWSAGDYDIEEDEDDEGRVWSCCDRRKHESPRKDWWNVRFSRGDPRLRKEVRARTFDKDGLNRGNAVHVERA</sequence>
<gene>
    <name evidence="1" type="ORF">NUW58_g6177</name>
</gene>
<evidence type="ECO:0000313" key="2">
    <source>
        <dbReference type="Proteomes" id="UP001143856"/>
    </source>
</evidence>
<dbReference type="EMBL" id="JAPDGR010001341">
    <property type="protein sequence ID" value="KAJ2983869.1"/>
    <property type="molecule type" value="Genomic_DNA"/>
</dbReference>
<name>A0ACC1NYA5_9PEZI</name>
<keyword evidence="2" id="KW-1185">Reference proteome</keyword>
<organism evidence="1 2">
    <name type="scientific">Xylaria curta</name>
    <dbReference type="NCBI Taxonomy" id="42375"/>
    <lineage>
        <taxon>Eukaryota</taxon>
        <taxon>Fungi</taxon>
        <taxon>Dikarya</taxon>
        <taxon>Ascomycota</taxon>
        <taxon>Pezizomycotina</taxon>
        <taxon>Sordariomycetes</taxon>
        <taxon>Xylariomycetidae</taxon>
        <taxon>Xylariales</taxon>
        <taxon>Xylariaceae</taxon>
        <taxon>Xylaria</taxon>
    </lineage>
</organism>
<protein>
    <submittedName>
        <fullName evidence="1">Uncharacterized protein</fullName>
    </submittedName>
</protein>
<comment type="caution">
    <text evidence="1">The sequence shown here is derived from an EMBL/GenBank/DDBJ whole genome shotgun (WGS) entry which is preliminary data.</text>
</comment>
<accession>A0ACC1NYA5</accession>
<reference evidence="1" key="1">
    <citation type="submission" date="2022-10" db="EMBL/GenBank/DDBJ databases">
        <title>Genome Sequence of Xylaria curta.</title>
        <authorList>
            <person name="Buettner E."/>
        </authorList>
    </citation>
    <scope>NUCLEOTIDE SEQUENCE</scope>
    <source>
        <strain evidence="1">Babe10</strain>
    </source>
</reference>
<proteinExistence type="predicted"/>